<proteinExistence type="inferred from homology"/>
<dbReference type="OrthoDB" id="117809at2"/>
<keyword evidence="7" id="KW-1185">Reference proteome</keyword>
<dbReference type="GO" id="GO:0003714">
    <property type="term" value="F:transcription corepressor activity"/>
    <property type="evidence" value="ECO:0007669"/>
    <property type="project" value="InterPro"/>
</dbReference>
<dbReference type="InterPro" id="IPR036291">
    <property type="entry name" value="NAD(P)-bd_dom_sf"/>
</dbReference>
<dbReference type="InterPro" id="IPR006139">
    <property type="entry name" value="D-isomer_2_OHA_DH_cat_dom"/>
</dbReference>
<dbReference type="GO" id="GO:0030267">
    <property type="term" value="F:glyoxylate reductase (NADPH) activity"/>
    <property type="evidence" value="ECO:0007669"/>
    <property type="project" value="TreeGrafter"/>
</dbReference>
<evidence type="ECO:0000256" key="1">
    <source>
        <dbReference type="ARBA" id="ARBA00005854"/>
    </source>
</evidence>
<dbReference type="GO" id="GO:0016618">
    <property type="term" value="F:hydroxypyruvate reductase [NAD(P)H] activity"/>
    <property type="evidence" value="ECO:0007669"/>
    <property type="project" value="TreeGrafter"/>
</dbReference>
<dbReference type="GO" id="GO:0051287">
    <property type="term" value="F:NAD binding"/>
    <property type="evidence" value="ECO:0007669"/>
    <property type="project" value="InterPro"/>
</dbReference>
<evidence type="ECO:0000256" key="2">
    <source>
        <dbReference type="ARBA" id="ARBA00023002"/>
    </source>
</evidence>
<dbReference type="InterPro" id="IPR043322">
    <property type="entry name" value="CtBP"/>
</dbReference>
<dbReference type="PROSITE" id="PS00670">
    <property type="entry name" value="D_2_HYDROXYACID_DH_2"/>
    <property type="match status" value="1"/>
</dbReference>
<dbReference type="CDD" id="cd05299">
    <property type="entry name" value="CtBP_dh"/>
    <property type="match status" value="1"/>
</dbReference>
<comment type="caution">
    <text evidence="6">The sequence shown here is derived from an EMBL/GenBank/DDBJ whole genome shotgun (WGS) entry which is preliminary data.</text>
</comment>
<dbReference type="InterPro" id="IPR006140">
    <property type="entry name" value="D-isomer_DH_NAD-bd"/>
</dbReference>
<dbReference type="RefSeq" id="WP_134173281.1">
    <property type="nucleotide sequence ID" value="NZ_SODI01000001.1"/>
</dbReference>
<name>A0A4Y8KN78_9MICO</name>
<dbReference type="Pfam" id="PF02826">
    <property type="entry name" value="2-Hacid_dh_C"/>
    <property type="match status" value="1"/>
</dbReference>
<protein>
    <submittedName>
        <fullName evidence="6">C-terminal binding protein</fullName>
    </submittedName>
</protein>
<evidence type="ECO:0000313" key="7">
    <source>
        <dbReference type="Proteomes" id="UP000298218"/>
    </source>
</evidence>
<dbReference type="PANTHER" id="PTHR10996">
    <property type="entry name" value="2-HYDROXYACID DEHYDROGENASE-RELATED"/>
    <property type="match status" value="1"/>
</dbReference>
<dbReference type="InterPro" id="IPR029753">
    <property type="entry name" value="D-isomer_DH_CS"/>
</dbReference>
<dbReference type="EMBL" id="SOHQ01000022">
    <property type="protein sequence ID" value="TFD79554.1"/>
    <property type="molecule type" value="Genomic_DNA"/>
</dbReference>
<dbReference type="Proteomes" id="UP000298218">
    <property type="component" value="Unassembled WGS sequence"/>
</dbReference>
<feature type="domain" description="D-isomer specific 2-hydroxyacid dehydrogenase NAD-binding" evidence="5">
    <location>
        <begin position="114"/>
        <end position="294"/>
    </location>
</feature>
<dbReference type="Pfam" id="PF00389">
    <property type="entry name" value="2-Hacid_dh"/>
    <property type="match status" value="1"/>
</dbReference>
<accession>A0A4Y8KN78</accession>
<evidence type="ECO:0000313" key="6">
    <source>
        <dbReference type="EMBL" id="TFD79554.1"/>
    </source>
</evidence>
<dbReference type="InterPro" id="IPR050223">
    <property type="entry name" value="D-isomer_2-hydroxyacid_DH"/>
</dbReference>
<dbReference type="SUPFAM" id="SSF52283">
    <property type="entry name" value="Formate/glycerate dehydrogenase catalytic domain-like"/>
    <property type="match status" value="1"/>
</dbReference>
<feature type="domain" description="D-isomer specific 2-hydroxyacid dehydrogenase catalytic" evidence="4">
    <location>
        <begin position="21"/>
        <end position="322"/>
    </location>
</feature>
<dbReference type="PROSITE" id="PS00671">
    <property type="entry name" value="D_2_HYDROXYACID_DH_3"/>
    <property type="match status" value="1"/>
</dbReference>
<evidence type="ECO:0000256" key="3">
    <source>
        <dbReference type="RuleBase" id="RU003719"/>
    </source>
</evidence>
<organism evidence="6 7">
    <name type="scientific">Cryobacterium psychrophilum</name>
    <dbReference type="NCBI Taxonomy" id="41988"/>
    <lineage>
        <taxon>Bacteria</taxon>
        <taxon>Bacillati</taxon>
        <taxon>Actinomycetota</taxon>
        <taxon>Actinomycetes</taxon>
        <taxon>Micrococcales</taxon>
        <taxon>Microbacteriaceae</taxon>
        <taxon>Cryobacterium</taxon>
    </lineage>
</organism>
<dbReference type="AlphaFoldDB" id="A0A4Y8KN78"/>
<reference evidence="6 7" key="1">
    <citation type="submission" date="2019-03" db="EMBL/GenBank/DDBJ databases">
        <title>Genomics of glacier-inhabiting Cryobacterium strains.</title>
        <authorList>
            <person name="Liu Q."/>
            <person name="Xin Y.-H."/>
        </authorList>
    </citation>
    <scope>NUCLEOTIDE SEQUENCE [LARGE SCALE GENOMIC DNA]</scope>
    <source>
        <strain evidence="6 7">CGMCC 1.4292</strain>
    </source>
</reference>
<dbReference type="PANTHER" id="PTHR10996:SF283">
    <property type="entry name" value="GLYOXYLATE_HYDROXYPYRUVATE REDUCTASE B"/>
    <property type="match status" value="1"/>
</dbReference>
<comment type="similarity">
    <text evidence="1 3">Belongs to the D-isomer specific 2-hydroxyacid dehydrogenase family.</text>
</comment>
<gene>
    <name evidence="6" type="ORF">E3T53_07565</name>
</gene>
<dbReference type="Gene3D" id="3.40.50.720">
    <property type="entry name" value="NAD(P)-binding Rossmann-like Domain"/>
    <property type="match status" value="2"/>
</dbReference>
<sequence length="330" mass="35502">MAVPERKPLAIYTDNEDIDPTPGIRLLEQSGFEVRFLETLDPDRILAEAQGAQALLVGYAPIPERVIAGLPDLRVISLISMGFDHIDLDAARAAGVWVTNLPGVASEEVATHALGLILATVRDLPFFERVIGIDWNARPAVTPPRLSQKTLGLMGLGRIGAKLAEFASPLFGQIVGYDPYVAQNQEAAAHLESLGVRLAGLDEVLASADVLSLHLPLTPETHHVINAESISRMKPGSYLINVSRGQLIDTTALVEALDSGQITAAGLDVLDTEPAPPDHPLITHDRTIVTPHVGFLSEHTLAEYVRIQAQNVISLVRTGEPETLPVVDPR</sequence>
<dbReference type="SUPFAM" id="SSF51735">
    <property type="entry name" value="NAD(P)-binding Rossmann-fold domains"/>
    <property type="match status" value="1"/>
</dbReference>
<keyword evidence="2 3" id="KW-0560">Oxidoreductase</keyword>
<evidence type="ECO:0000259" key="4">
    <source>
        <dbReference type="Pfam" id="PF00389"/>
    </source>
</evidence>
<dbReference type="GO" id="GO:0005829">
    <property type="term" value="C:cytosol"/>
    <property type="evidence" value="ECO:0007669"/>
    <property type="project" value="TreeGrafter"/>
</dbReference>
<evidence type="ECO:0000259" key="5">
    <source>
        <dbReference type="Pfam" id="PF02826"/>
    </source>
</evidence>